<reference evidence="2 3" key="1">
    <citation type="submission" date="2021-04" db="EMBL/GenBank/DDBJ databases">
        <title>Complete genome sequence of Stygiolobus sp. KN-1.</title>
        <authorList>
            <person name="Nakamura K."/>
            <person name="Sakai H."/>
            <person name="Kurosawa N."/>
        </authorList>
    </citation>
    <scope>NUCLEOTIDE SEQUENCE [LARGE SCALE GENOMIC DNA]</scope>
    <source>
        <strain evidence="2 3">KN-1</strain>
    </source>
</reference>
<evidence type="ECO:0000313" key="2">
    <source>
        <dbReference type="EMBL" id="BCU71192.1"/>
    </source>
</evidence>
<dbReference type="GO" id="GO:0035312">
    <property type="term" value="F:5'-3' DNA exonuclease activity"/>
    <property type="evidence" value="ECO:0007669"/>
    <property type="project" value="TreeGrafter"/>
</dbReference>
<dbReference type="PANTHER" id="PTHR42924:SF3">
    <property type="entry name" value="POLYMERASE_HISTIDINOL PHOSPHATASE N-TERMINAL DOMAIN-CONTAINING PROTEIN"/>
    <property type="match status" value="1"/>
</dbReference>
<dbReference type="SUPFAM" id="SSF89550">
    <property type="entry name" value="PHP domain-like"/>
    <property type="match status" value="1"/>
</dbReference>
<dbReference type="InterPro" id="IPR004013">
    <property type="entry name" value="PHP_dom"/>
</dbReference>
<dbReference type="AlphaFoldDB" id="A0A8D5ZKF0"/>
<sequence>MIKIDLHVHTFYSDGKYSPELMIKTALKKGLDGIAITDHDTSEAHKRIKGYPVVPGQEVSTQYGHVVILCNFPPDPPRDIQQLIDYSKENNCLIFPSHPFDIFRAGIGEKVFSYKFDAIEVFNSKAPKSANEKALKASQALGLPGLANSDSHVSEALGSAYNELQITEFRVDDILEELKKGRVKPIGIGLTAKAKLKIVEWSILRKLKIAKNTRRTMYPL</sequence>
<dbReference type="GO" id="GO:0004534">
    <property type="term" value="F:5'-3' RNA exonuclease activity"/>
    <property type="evidence" value="ECO:0007669"/>
    <property type="project" value="TreeGrafter"/>
</dbReference>
<dbReference type="NCBIfam" id="NF038032">
    <property type="entry name" value="CehA_McbA_metalo"/>
    <property type="match status" value="1"/>
</dbReference>
<dbReference type="PANTHER" id="PTHR42924">
    <property type="entry name" value="EXONUCLEASE"/>
    <property type="match status" value="1"/>
</dbReference>
<name>A0A8D5ZKF0_9CREN</name>
<dbReference type="Pfam" id="PF02811">
    <property type="entry name" value="PHP"/>
    <property type="match status" value="1"/>
</dbReference>
<protein>
    <submittedName>
        <fullName evidence="2">Phosphoesterase</fullName>
    </submittedName>
</protein>
<organism evidence="2 3">
    <name type="scientific">Stygiolobus caldivivus</name>
    <dbReference type="NCBI Taxonomy" id="2824673"/>
    <lineage>
        <taxon>Archaea</taxon>
        <taxon>Thermoproteota</taxon>
        <taxon>Thermoprotei</taxon>
        <taxon>Sulfolobales</taxon>
        <taxon>Sulfolobaceae</taxon>
        <taxon>Stygiolobus</taxon>
    </lineage>
</organism>
<dbReference type="SMART" id="SM00481">
    <property type="entry name" value="POLIIIAc"/>
    <property type="match status" value="1"/>
</dbReference>
<dbReference type="EMBL" id="AP024597">
    <property type="protein sequence ID" value="BCU71192.1"/>
    <property type="molecule type" value="Genomic_DNA"/>
</dbReference>
<gene>
    <name evidence="2" type="ORF">KN1_24890</name>
</gene>
<dbReference type="Proteomes" id="UP000825123">
    <property type="component" value="Chromosome"/>
</dbReference>
<keyword evidence="3" id="KW-1185">Reference proteome</keyword>
<proteinExistence type="predicted"/>
<dbReference type="CDD" id="cd07432">
    <property type="entry name" value="PHP_HisPPase"/>
    <property type="match status" value="1"/>
</dbReference>
<dbReference type="Pfam" id="PF13263">
    <property type="entry name" value="PHP_C"/>
    <property type="match status" value="1"/>
</dbReference>
<dbReference type="InterPro" id="IPR016195">
    <property type="entry name" value="Pol/histidinol_Pase-like"/>
</dbReference>
<dbReference type="Gene3D" id="3.20.20.140">
    <property type="entry name" value="Metal-dependent hydrolases"/>
    <property type="match status" value="1"/>
</dbReference>
<feature type="domain" description="Polymerase/histidinol phosphatase N-terminal" evidence="1">
    <location>
        <begin position="4"/>
        <end position="63"/>
    </location>
</feature>
<evidence type="ECO:0000259" key="1">
    <source>
        <dbReference type="SMART" id="SM00481"/>
    </source>
</evidence>
<accession>A0A8D5ZKF0</accession>
<dbReference type="KEGG" id="csty:KN1_24890"/>
<dbReference type="InterPro" id="IPR003141">
    <property type="entry name" value="Pol/His_phosphatase_N"/>
</dbReference>
<evidence type="ECO:0000313" key="3">
    <source>
        <dbReference type="Proteomes" id="UP000825123"/>
    </source>
</evidence>
<dbReference type="InterPro" id="IPR052018">
    <property type="entry name" value="PHP_domain"/>
</dbReference>